<dbReference type="AlphaFoldDB" id="A0A0B3RQ66"/>
<dbReference type="PATRIC" id="fig|1515334.3.peg.5484"/>
<dbReference type="InterPro" id="IPR021848">
    <property type="entry name" value="HODM_asu-like"/>
</dbReference>
<dbReference type="RefSeq" id="WP_043146794.1">
    <property type="nucleotide sequence ID" value="NZ_JSUQ01000034.1"/>
</dbReference>
<proteinExistence type="predicted"/>
<evidence type="ECO:0008006" key="3">
    <source>
        <dbReference type="Google" id="ProtNLM"/>
    </source>
</evidence>
<sequence length="246" mass="27513">MILQDRIPYDVTAPRPLPGIAPLDPSEWLIVDEAYAGQMAERRRLLADRRNEVLALSSGAVPAAEELLETVLAALPDGFSRAEDSVLCPDGARVALDRTDPLGTLGRIVQEDLCLMEKHGDQHVLTGAVLCFPASWRLDEKFMRPMTDIHAPVDSFDDNIARRVQRLFDGVQAGRPLWRFNALRYAESELFHPRSMHNPRAPVDPAAAPFWRSERQCILRLPRTRAVVFSIHTYLVRSEAVTAATA</sequence>
<dbReference type="EMBL" id="JSUQ01000034">
    <property type="protein sequence ID" value="KHQ49962.1"/>
    <property type="molecule type" value="Genomic_DNA"/>
</dbReference>
<evidence type="ECO:0000313" key="1">
    <source>
        <dbReference type="EMBL" id="KHQ49962.1"/>
    </source>
</evidence>
<evidence type="ECO:0000313" key="2">
    <source>
        <dbReference type="Proteomes" id="UP000030960"/>
    </source>
</evidence>
<accession>A0A0B3RQ66</accession>
<gene>
    <name evidence="1" type="ORF">OA50_05483</name>
</gene>
<organism evidence="1 2">
    <name type="scientific">Mameliella alba</name>
    <dbReference type="NCBI Taxonomy" id="561184"/>
    <lineage>
        <taxon>Bacteria</taxon>
        <taxon>Pseudomonadati</taxon>
        <taxon>Pseudomonadota</taxon>
        <taxon>Alphaproteobacteria</taxon>
        <taxon>Rhodobacterales</taxon>
        <taxon>Roseobacteraceae</taxon>
        <taxon>Mameliella</taxon>
    </lineage>
</organism>
<dbReference type="Proteomes" id="UP000030960">
    <property type="component" value="Unassembled WGS sequence"/>
</dbReference>
<comment type="caution">
    <text evidence="1">The sequence shown here is derived from an EMBL/GenBank/DDBJ whole genome shotgun (WGS) entry which is preliminary data.</text>
</comment>
<reference evidence="1 2" key="1">
    <citation type="submission" date="2014-10" db="EMBL/GenBank/DDBJ databases">
        <title>Genome sequence of Ponticoccus sp. strain UMTAT08 isolated from clonal culture of toxic dinoflagellate Alexandrium tamiyavanichii.</title>
        <authorList>
            <person name="Gan H.Y."/>
            <person name="Muhd D.-D."/>
            <person name="Mohd Noor M.E."/>
            <person name="Yeong Y.S."/>
            <person name="Usup G."/>
        </authorList>
    </citation>
    <scope>NUCLEOTIDE SEQUENCE [LARGE SCALE GENOMIC DNA]</scope>
    <source>
        <strain evidence="1 2">UMTAT08</strain>
    </source>
</reference>
<keyword evidence="2" id="KW-1185">Reference proteome</keyword>
<dbReference type="OrthoDB" id="5242510at2"/>
<name>A0A0B3RQ66_9RHOB</name>
<protein>
    <recommendedName>
        <fullName evidence="3">DUF3445 domain-containing protein</fullName>
    </recommendedName>
</protein>
<dbReference type="Pfam" id="PF11927">
    <property type="entry name" value="HODM_asu-like"/>
    <property type="match status" value="1"/>
</dbReference>